<organism evidence="2 3">
    <name type="scientific">Eimeria brunetti</name>
    <dbReference type="NCBI Taxonomy" id="51314"/>
    <lineage>
        <taxon>Eukaryota</taxon>
        <taxon>Sar</taxon>
        <taxon>Alveolata</taxon>
        <taxon>Apicomplexa</taxon>
        <taxon>Conoidasida</taxon>
        <taxon>Coccidia</taxon>
        <taxon>Eucoccidiorida</taxon>
        <taxon>Eimeriorina</taxon>
        <taxon>Eimeriidae</taxon>
        <taxon>Eimeria</taxon>
    </lineage>
</organism>
<protein>
    <submittedName>
        <fullName evidence="2">Uncharacterized protein</fullName>
    </submittedName>
</protein>
<reference evidence="2" key="1">
    <citation type="submission" date="2013-10" db="EMBL/GenBank/DDBJ databases">
        <title>Genomic analysis of the causative agents of coccidiosis in chickens.</title>
        <authorList>
            <person name="Reid A.J."/>
            <person name="Blake D."/>
            <person name="Billington K."/>
            <person name="Browne H."/>
            <person name="Dunn M."/>
            <person name="Hung S."/>
            <person name="Kawahara F."/>
            <person name="Miranda-Saavedra D."/>
            <person name="Mourier T."/>
            <person name="Nagra H."/>
            <person name="Otto T.D."/>
            <person name="Rawlings N."/>
            <person name="Sanchez A."/>
            <person name="Sanders M."/>
            <person name="Subramaniam C."/>
            <person name="Tay Y."/>
            <person name="Dear P."/>
            <person name="Doerig C."/>
            <person name="Gruber A."/>
            <person name="Parkinson J."/>
            <person name="Shirley M."/>
            <person name="Wan K.L."/>
            <person name="Berriman M."/>
            <person name="Tomley F."/>
            <person name="Pain A."/>
        </authorList>
    </citation>
    <scope>NUCLEOTIDE SEQUENCE [LARGE SCALE GENOMIC DNA]</scope>
    <source>
        <strain evidence="2">Houghton</strain>
    </source>
</reference>
<dbReference type="AlphaFoldDB" id="U6LMM8"/>
<feature type="region of interest" description="Disordered" evidence="1">
    <location>
        <begin position="1"/>
        <end position="309"/>
    </location>
</feature>
<evidence type="ECO:0000313" key="3">
    <source>
        <dbReference type="Proteomes" id="UP000030750"/>
    </source>
</evidence>
<dbReference type="VEuPathDB" id="ToxoDB:EBH_0001200"/>
<name>U6LMM8_9EIME</name>
<feature type="compositionally biased region" description="Basic and acidic residues" evidence="1">
    <location>
        <begin position="12"/>
        <end position="23"/>
    </location>
</feature>
<dbReference type="EMBL" id="HG712953">
    <property type="protein sequence ID" value="CDJ51597.1"/>
    <property type="molecule type" value="Genomic_DNA"/>
</dbReference>
<feature type="compositionally biased region" description="Acidic residues" evidence="1">
    <location>
        <begin position="1"/>
        <end position="11"/>
    </location>
</feature>
<feature type="compositionally biased region" description="Basic and acidic residues" evidence="1">
    <location>
        <begin position="282"/>
        <end position="309"/>
    </location>
</feature>
<feature type="compositionally biased region" description="Low complexity" evidence="1">
    <location>
        <begin position="27"/>
        <end position="37"/>
    </location>
</feature>
<sequence length="623" mass="65342">MQTQKEEEEERMETGDEKDEQHEGTVQGAAGASGQQGESMDWVSGGEGTPQQGGVATGSTGGDGQQQQQGESMEWTAGKSGQPEQEEVGGGAGAGGQQQQDESMEGAAGGAGPASQEEPMDSAAGGAGPAPQDESMQEAAGGAGPAPQEESMEGAAGGSGPSPQEGSVGTGAGSEGTSVKKESQAPSPSSGEGAAGAAAPAGEGSSSSHTPPLERPSGKRREKKKHLEPPRPRTPPPAEPKKGDDSDDEEIQHPMRFPTGQLYDTKPKDLGARPKVRPPPPEPKKSSKRKQQDDKAKEPPKPPAKTEKAVKTQVVKLKALMVILDEVLDSLEALAPDASDEERRSAVALVAEVEHAARVQNVVARQAAVDKDPEGEVAEACVLIDAVCAAARDCISRNGGVPPGVEIVLKERPTEDDRGPISVRLLVLQLSKERLTKTLEEVAANPTSRKIEELKKFYGMAQTLIQGTGKMGEELRQKGNHAGGRFIDVYLERVRELYGRVGEALEAYRDSDDDSASDKDESFVVPVFVDPTQMAQTLLNEVLMATGKLSDAVALLESGADAPKLRKNVEACIVVLESLLRQAETTVGGDGVEPGVVMTMFEVAGAAQEKLKLARAVLESTKW</sequence>
<feature type="compositionally biased region" description="Low complexity" evidence="1">
    <location>
        <begin position="137"/>
        <end position="149"/>
    </location>
</feature>
<accession>U6LMM8</accession>
<evidence type="ECO:0000256" key="1">
    <source>
        <dbReference type="SAM" id="MobiDB-lite"/>
    </source>
</evidence>
<feature type="compositionally biased region" description="Gly residues" evidence="1">
    <location>
        <begin position="55"/>
        <end position="64"/>
    </location>
</feature>
<feature type="compositionally biased region" description="Low complexity" evidence="1">
    <location>
        <begin position="185"/>
        <end position="208"/>
    </location>
</feature>
<proteinExistence type="predicted"/>
<dbReference type="Proteomes" id="UP000030750">
    <property type="component" value="Unassembled WGS sequence"/>
</dbReference>
<reference evidence="2" key="2">
    <citation type="submission" date="2013-10" db="EMBL/GenBank/DDBJ databases">
        <authorList>
            <person name="Aslett M."/>
        </authorList>
    </citation>
    <scope>NUCLEOTIDE SEQUENCE [LARGE SCALE GENOMIC DNA]</scope>
    <source>
        <strain evidence="2">Houghton</strain>
    </source>
</reference>
<keyword evidence="3" id="KW-1185">Reference proteome</keyword>
<evidence type="ECO:0000313" key="2">
    <source>
        <dbReference type="EMBL" id="CDJ51597.1"/>
    </source>
</evidence>
<gene>
    <name evidence="2" type="ORF">EBH_0001200</name>
</gene>